<accession>A0ABU9YN65</accession>
<dbReference type="InterPro" id="IPR000182">
    <property type="entry name" value="GNAT_dom"/>
</dbReference>
<evidence type="ECO:0000256" key="2">
    <source>
        <dbReference type="ARBA" id="ARBA00023315"/>
    </source>
</evidence>
<gene>
    <name evidence="4" type="ORF">WG926_18130</name>
</gene>
<reference evidence="4 5" key="1">
    <citation type="submission" date="2024-03" db="EMBL/GenBank/DDBJ databases">
        <title>High-quality draft genome sequencing of Tistrella sp. BH-R2-4.</title>
        <authorList>
            <person name="Dong C."/>
        </authorList>
    </citation>
    <scope>NUCLEOTIDE SEQUENCE [LARGE SCALE GENOMIC DNA]</scope>
    <source>
        <strain evidence="4 5">BH-R2-4</strain>
    </source>
</reference>
<keyword evidence="1" id="KW-0808">Transferase</keyword>
<dbReference type="Gene3D" id="3.40.630.30">
    <property type="match status" value="1"/>
</dbReference>
<sequence>MPSSDFVIRPATTDDLPAIIALLADDVLGRAREDAGMPPAKAYLRAFDAMMADGNQIQAVAERGGTVVGTLQITIIPGLSRMGQTRGQVEGVRVAASARGTGLGEALIRWAIETCRARGCALVQLTTDRSRTDAHRFYDRLGFTASHLGYKLTL</sequence>
<keyword evidence="5" id="KW-1185">Reference proteome</keyword>
<dbReference type="Proteomes" id="UP001413721">
    <property type="component" value="Unassembled WGS sequence"/>
</dbReference>
<protein>
    <submittedName>
        <fullName evidence="4">GNAT family N-acetyltransferase</fullName>
    </submittedName>
</protein>
<dbReference type="EMBL" id="JBBKTW010000006">
    <property type="protein sequence ID" value="MEN2990239.1"/>
    <property type="molecule type" value="Genomic_DNA"/>
</dbReference>
<name>A0ABU9YN65_9PROT</name>
<feature type="domain" description="N-acetyltransferase" evidence="3">
    <location>
        <begin position="6"/>
        <end position="154"/>
    </location>
</feature>
<dbReference type="PANTHER" id="PTHR43877:SF2">
    <property type="entry name" value="AMINOALKYLPHOSPHONATE N-ACETYLTRANSFERASE-RELATED"/>
    <property type="match status" value="1"/>
</dbReference>
<evidence type="ECO:0000256" key="1">
    <source>
        <dbReference type="ARBA" id="ARBA00022679"/>
    </source>
</evidence>
<comment type="caution">
    <text evidence="4">The sequence shown here is derived from an EMBL/GenBank/DDBJ whole genome shotgun (WGS) entry which is preliminary data.</text>
</comment>
<dbReference type="InterPro" id="IPR016181">
    <property type="entry name" value="Acyl_CoA_acyltransferase"/>
</dbReference>
<evidence type="ECO:0000259" key="3">
    <source>
        <dbReference type="PROSITE" id="PS51186"/>
    </source>
</evidence>
<keyword evidence="2" id="KW-0012">Acyltransferase</keyword>
<organism evidence="4 5">
    <name type="scientific">Tistrella arctica</name>
    <dbReference type="NCBI Taxonomy" id="3133430"/>
    <lineage>
        <taxon>Bacteria</taxon>
        <taxon>Pseudomonadati</taxon>
        <taxon>Pseudomonadota</taxon>
        <taxon>Alphaproteobacteria</taxon>
        <taxon>Geminicoccales</taxon>
        <taxon>Geminicoccaceae</taxon>
        <taxon>Tistrella</taxon>
    </lineage>
</organism>
<dbReference type="RefSeq" id="WP_345935362.1">
    <property type="nucleotide sequence ID" value="NZ_JBBKTV010000011.1"/>
</dbReference>
<dbReference type="SUPFAM" id="SSF55729">
    <property type="entry name" value="Acyl-CoA N-acyltransferases (Nat)"/>
    <property type="match status" value="1"/>
</dbReference>
<dbReference type="PROSITE" id="PS51186">
    <property type="entry name" value="GNAT"/>
    <property type="match status" value="1"/>
</dbReference>
<dbReference type="Pfam" id="PF00583">
    <property type="entry name" value="Acetyltransf_1"/>
    <property type="match status" value="1"/>
</dbReference>
<evidence type="ECO:0000313" key="5">
    <source>
        <dbReference type="Proteomes" id="UP001413721"/>
    </source>
</evidence>
<proteinExistence type="predicted"/>
<dbReference type="PANTHER" id="PTHR43877">
    <property type="entry name" value="AMINOALKYLPHOSPHONATE N-ACETYLTRANSFERASE-RELATED-RELATED"/>
    <property type="match status" value="1"/>
</dbReference>
<dbReference type="CDD" id="cd04301">
    <property type="entry name" value="NAT_SF"/>
    <property type="match status" value="1"/>
</dbReference>
<evidence type="ECO:0000313" key="4">
    <source>
        <dbReference type="EMBL" id="MEN2990239.1"/>
    </source>
</evidence>
<dbReference type="InterPro" id="IPR050832">
    <property type="entry name" value="Bact_Acetyltransf"/>
</dbReference>